<organism evidence="2">
    <name type="scientific">uncultured Sulfurovum sp</name>
    <dbReference type="NCBI Taxonomy" id="269237"/>
    <lineage>
        <taxon>Bacteria</taxon>
        <taxon>Pseudomonadati</taxon>
        <taxon>Campylobacterota</taxon>
        <taxon>Epsilonproteobacteria</taxon>
        <taxon>Campylobacterales</taxon>
        <taxon>Sulfurovaceae</taxon>
        <taxon>Sulfurovum</taxon>
        <taxon>environmental samples</taxon>
    </lineage>
</organism>
<proteinExistence type="predicted"/>
<reference evidence="2" key="1">
    <citation type="submission" date="2020-01" db="EMBL/GenBank/DDBJ databases">
        <authorList>
            <person name="Meier V. D."/>
            <person name="Meier V D."/>
        </authorList>
    </citation>
    <scope>NUCLEOTIDE SEQUENCE</scope>
    <source>
        <strain evidence="2">HLG_WM_MAG_01</strain>
    </source>
</reference>
<dbReference type="InterPro" id="IPR034154">
    <property type="entry name" value="TOPRIM_DnaG/twinkle"/>
</dbReference>
<feature type="region of interest" description="Disordered" evidence="1">
    <location>
        <begin position="806"/>
        <end position="834"/>
    </location>
</feature>
<feature type="compositionally biased region" description="Polar residues" evidence="1">
    <location>
        <begin position="825"/>
        <end position="834"/>
    </location>
</feature>
<accession>A0A6S6SL87</accession>
<protein>
    <submittedName>
        <fullName evidence="2">Uncharacterized protein</fullName>
    </submittedName>
</protein>
<name>A0A6S6SL87_9BACT</name>
<feature type="compositionally biased region" description="Low complexity" evidence="1">
    <location>
        <begin position="806"/>
        <end position="824"/>
    </location>
</feature>
<dbReference type="CDD" id="cd01029">
    <property type="entry name" value="TOPRIM_primases"/>
    <property type="match status" value="1"/>
</dbReference>
<gene>
    <name evidence="2" type="ORF">HELGO_WM3246</name>
</gene>
<evidence type="ECO:0000313" key="2">
    <source>
        <dbReference type="EMBL" id="CAA6806959.1"/>
    </source>
</evidence>
<sequence length="834" mass="95464">MKRINFVSFLNQNKSVPLNKYIQDIAKENNISESSILSIVPEDDLIKAFLGTQEGFSDTLKYFLNTKEDISFDFQGIAVEITHNVNDCKYEVSYQGNHYTQNFKDTDSLTQALSQELLNMTEPYVQNKDLQKVMMKIIDKEAENIEKLIGPVTSSDDYTHKLRRILNSDVMGGTNTIQSKLLEIAHTMQHRMLQGEEISDALEQCKSEIKNNTIHTLKNTIYISSKLNPHQEVYNGEKKDFSKYDYTLEQSYTDNLSKHHKYIFSINEDGSLSPATEIDNTLKVAIPPQTPIVETKNLQTYIEDKDDATPKELYEQLEEVELKINSEFLLVRQRDKQAALDKGAIYDKDSNLFYITKDQKRNDFIPYLKENNPNPANQGIGENITNDDFRQAVESFLSQRGFHIRDNQPYEEESSRWIKVYKDGQKVSKGGIKIKQNICDKSGETEPYKNVLLFQDWTNNGKTPESYSANDLFNDSKFITNQIRIRLSENQVSYNSLSKKDKEMSSLWTRTRNQTSNLYMDKKDILSNIEKLLYQKGEDEVVRRFKNANNDMKKILAHPYIKKKSLPQEYLSNFRISGNTLLIPLIKNGIKAGAEKAKLINLQRIYQVDNKDEKQSKNIIKQYGINVSKEDKEVGITRYNTSSKGVYFIASESQNARTIKDLNKKQPIILVEGVGTGIFLAKALKDKGIDTEVVCGMSIGGIKAVLEDIKRDNPKLLANVVISADNDVHKTYIEDQVIEEKNVGKMNSIQYCEEFGVSMALPDFSFMSKEELLEQQPSDWEDLYKLKGADSVVTQLNNRLREIYSTQTTQNQSSPSKTVSVESSQDANIQPIQP</sequence>
<dbReference type="EMBL" id="CACVAS010000047">
    <property type="protein sequence ID" value="CAA6806959.1"/>
    <property type="molecule type" value="Genomic_DNA"/>
</dbReference>
<dbReference type="AlphaFoldDB" id="A0A6S6SL87"/>
<evidence type="ECO:0000256" key="1">
    <source>
        <dbReference type="SAM" id="MobiDB-lite"/>
    </source>
</evidence>